<accession>A0ABV8LEV9</accession>
<comment type="caution">
    <text evidence="2">The sequence shown here is derived from an EMBL/GenBank/DDBJ whole genome shotgun (WGS) entry which is preliminary data.</text>
</comment>
<proteinExistence type="predicted"/>
<name>A0ABV8LEV9_9ACTN</name>
<sequence>MRKVLVSMLLGAALLGGATACGPADVAGATGQAAAEFTPEGEALVALGFDPSEVAAAEPGFAAAAIAPSSIVAPSPSGKGDKGRLADSGKRRAVRVMLAKNTLHGEAVVQKKDGTTITVLVQKGVITELTADHVTVKSADGYTLTWALGDQLRVVEKRKSVQPSEVKVGQQIGVAGAKQQDDVVARFILIPAQK</sequence>
<feature type="chain" id="PRO_5045966667" description="DUF5666 domain-containing protein" evidence="1">
    <location>
        <begin position="21"/>
        <end position="194"/>
    </location>
</feature>
<keyword evidence="1" id="KW-0732">Signal</keyword>
<evidence type="ECO:0000313" key="3">
    <source>
        <dbReference type="Proteomes" id="UP001595816"/>
    </source>
</evidence>
<evidence type="ECO:0000256" key="1">
    <source>
        <dbReference type="SAM" id="SignalP"/>
    </source>
</evidence>
<gene>
    <name evidence="2" type="ORF">ACFOZ4_02290</name>
</gene>
<dbReference type="RefSeq" id="WP_253759388.1">
    <property type="nucleotide sequence ID" value="NZ_JAMZDZ010000001.1"/>
</dbReference>
<dbReference type="EMBL" id="JBHSAY010000003">
    <property type="protein sequence ID" value="MFC4129437.1"/>
    <property type="molecule type" value="Genomic_DNA"/>
</dbReference>
<keyword evidence="3" id="KW-1185">Reference proteome</keyword>
<feature type="signal peptide" evidence="1">
    <location>
        <begin position="1"/>
        <end position="20"/>
    </location>
</feature>
<protein>
    <recommendedName>
        <fullName evidence="4">DUF5666 domain-containing protein</fullName>
    </recommendedName>
</protein>
<evidence type="ECO:0000313" key="2">
    <source>
        <dbReference type="EMBL" id="MFC4129437.1"/>
    </source>
</evidence>
<organism evidence="2 3">
    <name type="scientific">Hamadaea flava</name>
    <dbReference type="NCBI Taxonomy" id="1742688"/>
    <lineage>
        <taxon>Bacteria</taxon>
        <taxon>Bacillati</taxon>
        <taxon>Actinomycetota</taxon>
        <taxon>Actinomycetes</taxon>
        <taxon>Micromonosporales</taxon>
        <taxon>Micromonosporaceae</taxon>
        <taxon>Hamadaea</taxon>
    </lineage>
</organism>
<reference evidence="3" key="1">
    <citation type="journal article" date="2019" name="Int. J. Syst. Evol. Microbiol.">
        <title>The Global Catalogue of Microorganisms (GCM) 10K type strain sequencing project: providing services to taxonomists for standard genome sequencing and annotation.</title>
        <authorList>
            <consortium name="The Broad Institute Genomics Platform"/>
            <consortium name="The Broad Institute Genome Sequencing Center for Infectious Disease"/>
            <person name="Wu L."/>
            <person name="Ma J."/>
        </authorList>
    </citation>
    <scope>NUCLEOTIDE SEQUENCE [LARGE SCALE GENOMIC DNA]</scope>
    <source>
        <strain evidence="3">CGMCC 4.7289</strain>
    </source>
</reference>
<dbReference type="PROSITE" id="PS51257">
    <property type="entry name" value="PROKAR_LIPOPROTEIN"/>
    <property type="match status" value="1"/>
</dbReference>
<evidence type="ECO:0008006" key="4">
    <source>
        <dbReference type="Google" id="ProtNLM"/>
    </source>
</evidence>
<dbReference type="Proteomes" id="UP001595816">
    <property type="component" value="Unassembled WGS sequence"/>
</dbReference>